<evidence type="ECO:0000259" key="3">
    <source>
        <dbReference type="Pfam" id="PF19407"/>
    </source>
</evidence>
<dbReference type="Gene3D" id="2.60.40.10">
    <property type="entry name" value="Immunoglobulins"/>
    <property type="match status" value="1"/>
</dbReference>
<sequence length="2659" mass="288078">MQHSKHTGLNLKRKITASLLSLAILGTGTLPLVSTVVASAAEESDSSVGAKNGSYEKQDGIFWANAKYYDYLSDAETTKGWRNPIQAGTGHGGSNDDWYPFDGLNSLISRIAANDSSWSKPLYFGNFYNDNDGPYASSDHGGPYTSAIDGLTNFVHDPNNSRKGVVGKDSKQYEEGVTLTGIGEEHQSYQGLVQDSLTNDQLMVTPNTKAPYFDEDALGSYGQVIKSGFPFVIDNQQGYTKYSFKSSSSSSATESNNMVAEDNVYFTGLDGNSPVAHYSHGTDHAVRDGKGYFMFDDKSGYGIYPFNRTTTTTYNKLYLSTGDSGWDYITLFFIGLDTDWNNRRDTQWIQNNPDGSKNFYYDLSKISASDWEKVTGVILANRDGSEQTEDLSYGYIKDGAVYVTGKPQGYTKNPAYTWQIIPDDAGIQGSEKLDHGFGIRMDVNFRVPKGGYTSDGTTPISFDFAGDDDLWMFVTDNTTGESHLVLDMGGNHKKSVGKVTFLDGKMTGHVNAVANGSGDKVFDFDYTHTYKMTVFYMERGMIESNCDMSFTMTPLGNNVIVTEKINTTDINPGLVDDVTAASQFEFVAEDTDGNKETFSLGDDGRSDFPGTFTVGKDVKVTQKKKTDSSLVYDTTFDYTDNTAANPSKGNLGSGEGDSTKDVPTDSKNFLNESGDTYDYVEFQADYVNTPRVADVTLSKETVDFINQRLNSGDLGQSDSFPITVSLDFGGTNGPLYDFDYTVKNGNDTSEGTADKGKLTIKDGDTITIPNVPIGTTVTVSEDISNSTNFDRKEVKPESFTVTKDGTNSSAITNIRKLPEPTTDKVTVNKTIFTKTFEDKSTATLGDGYEFQLLSGSTLVDTKTITDTAKDTGSADFKELTFTVNEADKGKEAQGIFYIDPAEFKNGGSKEFTFTVHENLTDDQKKAIDQPADQTATIIIYYDKANNKLTNIPPDQVGSVPNPDHTTDFVNPYNVGSVSITKTVTRDSGELDDQDKNTAFTINVSFSFNGNTYPNGVPFYYTVNGGSKTYQLGSSQSISLKHGETASFDGLPVGTTVTVSESNPGAEYSPSVSPESVKITEKGQAFNVVVTNKRQAPGEAPVSVTKVLENADVAAKAGVNIENAKFEFTITENTAGAEPYSETVTAKSATVDFTPIKFDHAGTRTFTIAEATGRVPNVEYDKSVINVSITAANDGDKLKITETKYTDGQGNVLTAPTFTNKYKVGEVTFAKAVIDKDAKTVDSDNTEFTAQVKIKYPQETAFSVKPFKLNGETVDNEKGEITITNKGTYVITELPIGTEVEITETDAKGYLAYYVPKQVMIATEATNATAGGSNDYISDGGDGSGITPPALSEVTVLNQKVELPVDITAKKAAEGFALKGEDFAFTLKGTGVSQTKSNDAQGNVKFDTITFEVRSDDKATGNNTIVIKPDQFTDDKYTAEYTIAETAGNNAFLTYDGTEYKATVTVTRTPRSNVEGLYTYAAAVDYGNATNTPPAFTNSWKKAPARIIKKVLDSDGKPYDTNETFKIDIAYTYPTDYTGDTTQFPASVSLNKANGFTATINDLPYNTVVAVNEADSKGMTPSYDPASKQITVDGTSTAENPVTITVTNKRQAPGTTSFPVQFKKQFNYGTLEADAFEFEMLEGDGLKGDKVKNTAQGVVDFGTVNVEYSKTAKDPANKTVYLDDSKFTDDIATLTYKAKEADGKKANIFYDGDEITYTVKIKRTVTAAQTTLEFVSGTYAKGKDNAESDTFVNNCLGDIKITKEVRNAADAEKAKPFKADVEIALMKADGTLSEFAAIPYIYTYEGGKTEATATLDLYDGRVYTLSGLPMGSQVKVTEQSAKYPNYSVTYDPQIVTVGETASTAKVINTLQAPGQVTLGVNKTFTQDALNAGVDLEAKGNKFSFTMTAEANNPVLKDYTSTVTLDKYQDGKLVTSGEFAAIVFPPEYAYGQGTDVAFKVVENSAIEGNDGSIIYDTATYSVVYTVKQGESGLDISAPVITKSKNGDTSAPVTVSFENGYPVGSVEIKKLVKDFDGANLEAYKTEAFPIKVTITTPDGTTDVKETTVSAAQSVKYDKLPYGTTVTVEETDAKGMTASIDKATVTVSKETPAPTVTITNTRETLNPTDVQVPAKKVIKGADIADYQQAFLFELNGNGITMQAQNDVKGDVLFDKINFRIKKSADDKAEANTILVDKSAFASSDTVAYTFAVKEIPADRPDITFDNNTYNVTVNVKKTETLNAITLSASVDKTTVPTFTNQKLGRAILYKVVKDIDGTGFKPDVDFKFSLKVDGKVVKDDIIINVSKDETSRFVTGYYPVDTVLTFEETDAKGFECTEPVKTVTIIDETGEIPSAEVEFVNRRPQPGQTSITLSALKTVSGYKLSANDFSFTAKGKGLDETKKNNENGNIVFSTITYKYTKGNEADTGNTVYLRDGDFTDGKAVLNYEIKETKGNNTDITYASNTVKAVVTVKKTETASDIQLSATAAYPDGTTFNNPVRTGSATIIKKDQEGNPVDGIEFTLFKVTSDGLSRDEVLANGSVVDAKTTGGGKVTFNDLDLYKDASRTLSNPEYQWYCFAETDPGDNHNLNSELTFFRVPTEGVYDVEFTYMNGKITSPTSGGEGMFTFKLVGSILLAFASALLAGYVFFFSKKSGKKSAHSVK</sequence>
<organism evidence="5 6">
    <name type="scientific">Ruminococcus difficilis</name>
    <dbReference type="NCBI Taxonomy" id="2763069"/>
    <lineage>
        <taxon>Bacteria</taxon>
        <taxon>Bacillati</taxon>
        <taxon>Bacillota</taxon>
        <taxon>Clostridia</taxon>
        <taxon>Eubacteriales</taxon>
        <taxon>Oscillospiraceae</taxon>
        <taxon>Ruminococcus</taxon>
    </lineage>
</organism>
<dbReference type="InterPro" id="IPR038174">
    <property type="entry name" value="Strep_pil_link_sf"/>
</dbReference>
<dbReference type="Gene3D" id="2.60.40.3050">
    <property type="match status" value="6"/>
</dbReference>
<dbReference type="InterPro" id="IPR022464">
    <property type="entry name" value="Strep_pil_isopept_link"/>
</dbReference>
<evidence type="ECO:0000256" key="2">
    <source>
        <dbReference type="SAM" id="Phobius"/>
    </source>
</evidence>
<feature type="domain" description="DUF5979" evidence="3">
    <location>
        <begin position="1507"/>
        <end position="1608"/>
    </location>
</feature>
<evidence type="ECO:0000256" key="1">
    <source>
        <dbReference type="SAM" id="MobiDB-lite"/>
    </source>
</evidence>
<dbReference type="Proteomes" id="UP000633365">
    <property type="component" value="Unassembled WGS sequence"/>
</dbReference>
<dbReference type="Gene3D" id="2.60.40.1140">
    <property type="entry name" value="Collagen-binding surface protein Cna, B-type domain"/>
    <property type="match status" value="5"/>
</dbReference>
<gene>
    <name evidence="5" type="ORF">JKK62_10665</name>
</gene>
<proteinExistence type="predicted"/>
<feature type="domain" description="DUF5979" evidence="3">
    <location>
        <begin position="1238"/>
        <end position="1345"/>
    </location>
</feature>
<evidence type="ECO:0000313" key="6">
    <source>
        <dbReference type="Proteomes" id="UP000633365"/>
    </source>
</evidence>
<accession>A0A934WSG5</accession>
<comment type="caution">
    <text evidence="5">The sequence shown here is derived from an EMBL/GenBank/DDBJ whole genome shotgun (WGS) entry which is preliminary data.</text>
</comment>
<dbReference type="InterPro" id="IPR013783">
    <property type="entry name" value="Ig-like_fold"/>
</dbReference>
<keyword evidence="2" id="KW-1133">Transmembrane helix</keyword>
<dbReference type="EMBL" id="JAEQMG010000113">
    <property type="protein sequence ID" value="MBK6089094.1"/>
    <property type="molecule type" value="Genomic_DNA"/>
</dbReference>
<dbReference type="NCBIfam" id="TIGR03786">
    <property type="entry name" value="strep_pil_rpt"/>
    <property type="match status" value="1"/>
</dbReference>
<reference evidence="5" key="1">
    <citation type="submission" date="2021-01" db="EMBL/GenBank/DDBJ databases">
        <title>Genome public.</title>
        <authorList>
            <person name="Liu C."/>
            <person name="Sun Q."/>
        </authorList>
    </citation>
    <scope>NUCLEOTIDE SEQUENCE</scope>
    <source>
        <strain evidence="5">M6</strain>
    </source>
</reference>
<dbReference type="RefSeq" id="WP_201427889.1">
    <property type="nucleotide sequence ID" value="NZ_JAEQMG010000113.1"/>
</dbReference>
<evidence type="ECO:0008006" key="7">
    <source>
        <dbReference type="Google" id="ProtNLM"/>
    </source>
</evidence>
<dbReference type="Pfam" id="PF19407">
    <property type="entry name" value="DUF5979"/>
    <property type="match status" value="3"/>
</dbReference>
<keyword evidence="6" id="KW-1185">Reference proteome</keyword>
<keyword evidence="2" id="KW-0472">Membrane</keyword>
<protein>
    <recommendedName>
        <fullName evidence="7">LPXTG cell wall anchor domain-containing protein</fullName>
    </recommendedName>
</protein>
<dbReference type="Pfam" id="PF24547">
    <property type="entry name" value="DUF7601"/>
    <property type="match status" value="3"/>
</dbReference>
<feature type="region of interest" description="Disordered" evidence="1">
    <location>
        <begin position="642"/>
        <end position="662"/>
    </location>
</feature>
<feature type="domain" description="DUF7601" evidence="4">
    <location>
        <begin position="975"/>
        <end position="1093"/>
    </location>
</feature>
<dbReference type="InterPro" id="IPR046022">
    <property type="entry name" value="DUF5979"/>
</dbReference>
<feature type="domain" description="DUF5979" evidence="3">
    <location>
        <begin position="2025"/>
        <end position="2117"/>
    </location>
</feature>
<feature type="domain" description="DUF7601" evidence="4">
    <location>
        <begin position="714"/>
        <end position="815"/>
    </location>
</feature>
<evidence type="ECO:0000259" key="4">
    <source>
        <dbReference type="Pfam" id="PF24547"/>
    </source>
</evidence>
<keyword evidence="2" id="KW-0812">Transmembrane</keyword>
<feature type="domain" description="DUF7601" evidence="4">
    <location>
        <begin position="1756"/>
        <end position="1868"/>
    </location>
</feature>
<name>A0A934WSG5_9FIRM</name>
<feature type="transmembrane region" description="Helical" evidence="2">
    <location>
        <begin position="2622"/>
        <end position="2645"/>
    </location>
</feature>
<dbReference type="InterPro" id="IPR055382">
    <property type="entry name" value="DUF7601"/>
</dbReference>
<evidence type="ECO:0000313" key="5">
    <source>
        <dbReference type="EMBL" id="MBK6089094.1"/>
    </source>
</evidence>